<feature type="compositionally biased region" description="Basic and acidic residues" evidence="3">
    <location>
        <begin position="20"/>
        <end position="31"/>
    </location>
</feature>
<name>A0ABT8MCX2_9EURY</name>
<feature type="region of interest" description="Disordered" evidence="3">
    <location>
        <begin position="1"/>
        <end position="50"/>
    </location>
</feature>
<dbReference type="PROSITE" id="PS50977">
    <property type="entry name" value="HTH_TETR_2"/>
    <property type="match status" value="1"/>
</dbReference>
<dbReference type="Pfam" id="PF00440">
    <property type="entry name" value="TetR_N"/>
    <property type="match status" value="1"/>
</dbReference>
<dbReference type="InterPro" id="IPR001647">
    <property type="entry name" value="HTH_TetR"/>
</dbReference>
<evidence type="ECO:0000256" key="1">
    <source>
        <dbReference type="ARBA" id="ARBA00023125"/>
    </source>
</evidence>
<evidence type="ECO:0000313" key="6">
    <source>
        <dbReference type="Proteomes" id="UP001168338"/>
    </source>
</evidence>
<dbReference type="SUPFAM" id="SSF46689">
    <property type="entry name" value="Homeodomain-like"/>
    <property type="match status" value="1"/>
</dbReference>
<comment type="caution">
    <text evidence="5">The sequence shown here is derived from an EMBL/GenBank/DDBJ whole genome shotgun (WGS) entry which is preliminary data.</text>
</comment>
<organism evidence="5 6">
    <name type="scientific">Methanoculleus frigidifontis</name>
    <dbReference type="NCBI Taxonomy" id="2584085"/>
    <lineage>
        <taxon>Archaea</taxon>
        <taxon>Methanobacteriati</taxon>
        <taxon>Methanobacteriota</taxon>
        <taxon>Stenosarchaea group</taxon>
        <taxon>Methanomicrobia</taxon>
        <taxon>Methanomicrobiales</taxon>
        <taxon>Methanomicrobiaceae</taxon>
        <taxon>Methanoculleus</taxon>
    </lineage>
</organism>
<evidence type="ECO:0000256" key="3">
    <source>
        <dbReference type="SAM" id="MobiDB-lite"/>
    </source>
</evidence>
<sequence length="239" mass="26159">MPPGYCDPRRTAEGLPRPRRLLDKTDEAAREDADDAAAERVTMADTGTSDDTREKILRSALRLFTTQGFHATPTAQISRGAGVSTGALFHHFTDKATLTSEVYLAIKREMAADLREGDDMALPVRKRITGGIRRYIEWGVSHPEERAFLNLFYHSPNICDAVKDRTYADFRWLHDLCAEAVAEGVIRDVPHPVLFTVIVRTADGIVDLAAAVPPGTAREEVVDAGLAVIWHGIGAEGPG</sequence>
<reference evidence="5" key="1">
    <citation type="submission" date="2019-05" db="EMBL/GenBank/DDBJ databases">
        <title>Methanoculleus sp. FWC-SCC1, a methanogenic archaeon isolated from deep marine cold seep.</title>
        <authorList>
            <person name="Chen Y.-W."/>
            <person name="Chen S.-C."/>
            <person name="Teng N.-H."/>
            <person name="Lai M.-C."/>
        </authorList>
    </citation>
    <scope>NUCLEOTIDE SEQUENCE</scope>
    <source>
        <strain evidence="5">FWC-SCC1</strain>
    </source>
</reference>
<dbReference type="PANTHER" id="PTHR30055">
    <property type="entry name" value="HTH-TYPE TRANSCRIPTIONAL REGULATOR RUTR"/>
    <property type="match status" value="1"/>
</dbReference>
<dbReference type="Gene3D" id="1.10.357.10">
    <property type="entry name" value="Tetracycline Repressor, domain 2"/>
    <property type="match status" value="1"/>
</dbReference>
<dbReference type="PRINTS" id="PR00455">
    <property type="entry name" value="HTHTETR"/>
</dbReference>
<feature type="DNA-binding region" description="H-T-H motif" evidence="2">
    <location>
        <begin position="73"/>
        <end position="92"/>
    </location>
</feature>
<dbReference type="InterPro" id="IPR036271">
    <property type="entry name" value="Tet_transcr_reg_TetR-rel_C_sf"/>
</dbReference>
<dbReference type="PANTHER" id="PTHR30055:SF222">
    <property type="entry name" value="REGULATORY PROTEIN"/>
    <property type="match status" value="1"/>
</dbReference>
<evidence type="ECO:0000259" key="4">
    <source>
        <dbReference type="PROSITE" id="PS50977"/>
    </source>
</evidence>
<dbReference type="Proteomes" id="UP001168338">
    <property type="component" value="Unassembled WGS sequence"/>
</dbReference>
<evidence type="ECO:0000256" key="2">
    <source>
        <dbReference type="PROSITE-ProRule" id="PRU00335"/>
    </source>
</evidence>
<accession>A0ABT8MCX2</accession>
<keyword evidence="6" id="KW-1185">Reference proteome</keyword>
<gene>
    <name evidence="5" type="ORF">FGU65_12970</name>
</gene>
<evidence type="ECO:0000313" key="5">
    <source>
        <dbReference type="EMBL" id="MDN7025780.1"/>
    </source>
</evidence>
<protein>
    <submittedName>
        <fullName evidence="5">TetR/AcrR family transcriptional regulator</fullName>
    </submittedName>
</protein>
<dbReference type="InterPro" id="IPR050109">
    <property type="entry name" value="HTH-type_TetR-like_transc_reg"/>
</dbReference>
<dbReference type="EMBL" id="VCYH01000010">
    <property type="protein sequence ID" value="MDN7025780.1"/>
    <property type="molecule type" value="Genomic_DNA"/>
</dbReference>
<dbReference type="SUPFAM" id="SSF48498">
    <property type="entry name" value="Tetracyclin repressor-like, C-terminal domain"/>
    <property type="match status" value="1"/>
</dbReference>
<feature type="domain" description="HTH tetR-type" evidence="4">
    <location>
        <begin position="50"/>
        <end position="110"/>
    </location>
</feature>
<keyword evidence="1 2" id="KW-0238">DNA-binding</keyword>
<dbReference type="InterPro" id="IPR009057">
    <property type="entry name" value="Homeodomain-like_sf"/>
</dbReference>
<proteinExistence type="predicted"/>